<organism evidence="7 8">
    <name type="scientific">Acinetobacter genomosp. 33YU</name>
    <dbReference type="NCBI Taxonomy" id="1675530"/>
    <lineage>
        <taxon>Bacteria</taxon>
        <taxon>Pseudomonadati</taxon>
        <taxon>Pseudomonadota</taxon>
        <taxon>Gammaproteobacteria</taxon>
        <taxon>Moraxellales</taxon>
        <taxon>Moraxellaceae</taxon>
        <taxon>Acinetobacter</taxon>
    </lineage>
</organism>
<sequence length="408" mass="48346">MSTSRVKLTQSFIDQLKLIPAIYRDSEIIGFAIRVNNSYKTYIIEKKIKGKSIRCKIADYEKITLEDARVLARQKLKDLSDTSLACIKNDEILKNNLNKEYNQPTLAESFQAYIDHHKLKERTLADYKEVIEKYLIDWKELKLIYITEQMVIDKYTQLSKSSYAKANLSMRVLRAIYHFSVKYYKNAQTTIPIMNPIALLNLREVWREIPARNDYIDIDNLKKWVHTIVEYKNREKENETNKDFLFTLVLTGLLRNECECLRWEDLDLHQGTLSFINTYNNESYKLYMGDFLWLLMKKRKMQMGGEWVFPSAKSKTGHIVNISKFRKKINEQSNISFTFQDLRRTFNFIASNLINDPIFIKNTNEKKIILESDHVIHDQDMRHKMNKIEQIVLSSYRDELIALMNINS</sequence>
<keyword evidence="4" id="KW-0233">DNA recombination</keyword>
<keyword evidence="8" id="KW-1185">Reference proteome</keyword>
<dbReference type="InterPro" id="IPR013762">
    <property type="entry name" value="Integrase-like_cat_sf"/>
</dbReference>
<dbReference type="AlphaFoldDB" id="A0A1V2V342"/>
<feature type="domain" description="Core-binding (CB)" evidence="6">
    <location>
        <begin position="104"/>
        <end position="181"/>
    </location>
</feature>
<dbReference type="EMBL" id="LFZS01000001">
    <property type="protein sequence ID" value="ONN56566.1"/>
    <property type="molecule type" value="Genomic_DNA"/>
</dbReference>
<evidence type="ECO:0000313" key="7">
    <source>
        <dbReference type="EMBL" id="ONN56566.1"/>
    </source>
</evidence>
<name>A0A1V2V342_9GAMM</name>
<dbReference type="Proteomes" id="UP000189376">
    <property type="component" value="Unassembled WGS sequence"/>
</dbReference>
<evidence type="ECO:0000313" key="8">
    <source>
        <dbReference type="Proteomes" id="UP000189376"/>
    </source>
</evidence>
<accession>A0A1V2V342</accession>
<protein>
    <submittedName>
        <fullName evidence="7">Integrase</fullName>
    </submittedName>
</protein>
<keyword evidence="2" id="KW-0229">DNA integration</keyword>
<dbReference type="Gene3D" id="1.10.443.10">
    <property type="entry name" value="Intergrase catalytic core"/>
    <property type="match status" value="1"/>
</dbReference>
<dbReference type="GO" id="GO:0006310">
    <property type="term" value="P:DNA recombination"/>
    <property type="evidence" value="ECO:0007669"/>
    <property type="project" value="UniProtKB-KW"/>
</dbReference>
<evidence type="ECO:0000259" key="6">
    <source>
        <dbReference type="PROSITE" id="PS51900"/>
    </source>
</evidence>
<dbReference type="GO" id="GO:0003677">
    <property type="term" value="F:DNA binding"/>
    <property type="evidence" value="ECO:0007669"/>
    <property type="project" value="UniProtKB-UniRule"/>
</dbReference>
<evidence type="ECO:0000256" key="4">
    <source>
        <dbReference type="ARBA" id="ARBA00023172"/>
    </source>
</evidence>
<dbReference type="GO" id="GO:0015074">
    <property type="term" value="P:DNA integration"/>
    <property type="evidence" value="ECO:0007669"/>
    <property type="project" value="UniProtKB-KW"/>
</dbReference>
<dbReference type="Pfam" id="PF00589">
    <property type="entry name" value="Phage_integrase"/>
    <property type="match status" value="1"/>
</dbReference>
<evidence type="ECO:0000256" key="3">
    <source>
        <dbReference type="ARBA" id="ARBA00023125"/>
    </source>
</evidence>
<keyword evidence="3 5" id="KW-0238">DNA-binding</keyword>
<reference evidence="7 8" key="1">
    <citation type="submission" date="2015-07" db="EMBL/GenBank/DDBJ databases">
        <title>Acinetobacter yuneri, a novel member of Acinetobacter calcoaceticus-Acinetobacter baumannii complex isolated from clinical specimen.</title>
        <authorList>
            <person name="Yu Y."/>
        </authorList>
    </citation>
    <scope>NUCLEOTIDE SEQUENCE [LARGE SCALE GENOMIC DNA]</scope>
    <source>
        <strain evidence="7 8">A362</strain>
    </source>
</reference>
<dbReference type="RefSeq" id="WP_077168479.1">
    <property type="nucleotide sequence ID" value="NZ_LFZS01000001.1"/>
</dbReference>
<dbReference type="PROSITE" id="PS51900">
    <property type="entry name" value="CB"/>
    <property type="match status" value="1"/>
</dbReference>
<evidence type="ECO:0000256" key="2">
    <source>
        <dbReference type="ARBA" id="ARBA00022908"/>
    </source>
</evidence>
<dbReference type="Gene3D" id="1.10.150.130">
    <property type="match status" value="1"/>
</dbReference>
<dbReference type="InterPro" id="IPR011010">
    <property type="entry name" value="DNA_brk_join_enz"/>
</dbReference>
<gene>
    <name evidence="7" type="ORF">AC058_02560</name>
</gene>
<comment type="caution">
    <text evidence="7">The sequence shown here is derived from an EMBL/GenBank/DDBJ whole genome shotgun (WGS) entry which is preliminary data.</text>
</comment>
<dbReference type="InterPro" id="IPR002104">
    <property type="entry name" value="Integrase_catalytic"/>
</dbReference>
<dbReference type="PANTHER" id="PTHR30629:SF2">
    <property type="entry name" value="PROPHAGE INTEGRASE INTS-RELATED"/>
    <property type="match status" value="1"/>
</dbReference>
<dbReference type="InterPro" id="IPR044068">
    <property type="entry name" value="CB"/>
</dbReference>
<dbReference type="InterPro" id="IPR050808">
    <property type="entry name" value="Phage_Integrase"/>
</dbReference>
<dbReference type="PANTHER" id="PTHR30629">
    <property type="entry name" value="PROPHAGE INTEGRASE"/>
    <property type="match status" value="1"/>
</dbReference>
<evidence type="ECO:0000256" key="5">
    <source>
        <dbReference type="PROSITE-ProRule" id="PRU01248"/>
    </source>
</evidence>
<dbReference type="Gene3D" id="3.30.160.390">
    <property type="entry name" value="Integrase, DNA-binding domain"/>
    <property type="match status" value="1"/>
</dbReference>
<dbReference type="InterPro" id="IPR038488">
    <property type="entry name" value="Integrase_DNA-bd_sf"/>
</dbReference>
<proteinExistence type="inferred from homology"/>
<comment type="similarity">
    <text evidence="1">Belongs to the 'phage' integrase family.</text>
</comment>
<dbReference type="InterPro" id="IPR010998">
    <property type="entry name" value="Integrase_recombinase_N"/>
</dbReference>
<dbReference type="SUPFAM" id="SSF56349">
    <property type="entry name" value="DNA breaking-rejoining enzymes"/>
    <property type="match status" value="1"/>
</dbReference>
<evidence type="ECO:0000256" key="1">
    <source>
        <dbReference type="ARBA" id="ARBA00008857"/>
    </source>
</evidence>